<dbReference type="InterPro" id="IPR036661">
    <property type="entry name" value="Luciferase-like_sf"/>
</dbReference>
<dbReference type="GO" id="GO:0008726">
    <property type="term" value="F:alkanesulfonate monooxygenase activity"/>
    <property type="evidence" value="ECO:0007669"/>
    <property type="project" value="TreeGrafter"/>
</dbReference>
<dbReference type="PANTHER" id="PTHR42847">
    <property type="entry name" value="ALKANESULFONATE MONOOXYGENASE"/>
    <property type="match status" value="1"/>
</dbReference>
<dbReference type="NCBIfam" id="TIGR03619">
    <property type="entry name" value="F420_Rv2161c"/>
    <property type="match status" value="1"/>
</dbReference>
<dbReference type="Gene3D" id="3.20.20.30">
    <property type="entry name" value="Luciferase-like domain"/>
    <property type="match status" value="1"/>
</dbReference>
<dbReference type="InterPro" id="IPR019921">
    <property type="entry name" value="Lucif-like_OxRdtase_Rv2161c"/>
</dbReference>
<dbReference type="SUPFAM" id="SSF51679">
    <property type="entry name" value="Bacterial luciferase-like"/>
    <property type="match status" value="1"/>
</dbReference>
<feature type="domain" description="Luciferase-like" evidence="1">
    <location>
        <begin position="1"/>
        <end position="271"/>
    </location>
</feature>
<dbReference type="InterPro" id="IPR050172">
    <property type="entry name" value="SsuD_RutA_monooxygenase"/>
</dbReference>
<dbReference type="STRING" id="530584.SAMN05421630_107138"/>
<evidence type="ECO:0000259" key="1">
    <source>
        <dbReference type="Pfam" id="PF00296"/>
    </source>
</evidence>
<evidence type="ECO:0000313" key="3">
    <source>
        <dbReference type="Proteomes" id="UP000199494"/>
    </source>
</evidence>
<reference evidence="2 3" key="1">
    <citation type="submission" date="2016-10" db="EMBL/GenBank/DDBJ databases">
        <authorList>
            <person name="de Groot N.N."/>
        </authorList>
    </citation>
    <scope>NUCLEOTIDE SEQUENCE [LARGE SCALE GENOMIC DNA]</scope>
    <source>
        <strain evidence="2 3">CGMCC 4.5506</strain>
    </source>
</reference>
<gene>
    <name evidence="2" type="ORF">SAMN05421630_107138</name>
</gene>
<dbReference type="EMBL" id="FMZE01000007">
    <property type="protein sequence ID" value="SDD28797.1"/>
    <property type="molecule type" value="Genomic_DNA"/>
</dbReference>
<dbReference type="OrthoDB" id="3206024at2"/>
<dbReference type="InterPro" id="IPR011251">
    <property type="entry name" value="Luciferase-like_dom"/>
</dbReference>
<protein>
    <submittedName>
        <fullName evidence="2">Probable F420-dependent oxidoreductase, Rv2161c family</fullName>
    </submittedName>
</protein>
<dbReference type="Proteomes" id="UP000199494">
    <property type="component" value="Unassembled WGS sequence"/>
</dbReference>
<name>A0A222VUZ0_9PSEU</name>
<organism evidence="2 3">
    <name type="scientific">Prauserella marina</name>
    <dbReference type="NCBI Taxonomy" id="530584"/>
    <lineage>
        <taxon>Bacteria</taxon>
        <taxon>Bacillati</taxon>
        <taxon>Actinomycetota</taxon>
        <taxon>Actinomycetes</taxon>
        <taxon>Pseudonocardiales</taxon>
        <taxon>Pseudonocardiaceae</taxon>
        <taxon>Prauserella</taxon>
    </lineage>
</organism>
<dbReference type="AlphaFoldDB" id="A0A222VUZ0"/>
<dbReference type="RefSeq" id="WP_091806955.1">
    <property type="nucleotide sequence ID" value="NZ_CP016353.1"/>
</dbReference>
<dbReference type="PANTHER" id="PTHR42847:SF4">
    <property type="entry name" value="ALKANESULFONATE MONOOXYGENASE-RELATED"/>
    <property type="match status" value="1"/>
</dbReference>
<dbReference type="KEGG" id="pmad:BAY61_25130"/>
<evidence type="ECO:0000313" key="2">
    <source>
        <dbReference type="EMBL" id="SDD28797.1"/>
    </source>
</evidence>
<proteinExistence type="predicted"/>
<keyword evidence="3" id="KW-1185">Reference proteome</keyword>
<sequence>MRFGFAIPQFFADGEFDPDGFARSVRRIEELGFHSAWTLEQPLGSMPCLSPLDTMTFAAAHTSTLRLGCAVFVTTLHNPVHLAKSLSTVDQLSKGRLDVGVGTGGKGRMFSAFGVDGDRYASRFAEGIDLMKALWTEDRTDFDGEFWQLAEAGMEPKPLQKPHPPLWFGGASPSALRRAVRMGDGFIGAGSTPTATFAEQVGIIRAAPGGESGFPIAKRVYLAVDDQPARARQRMNERLADVYGRRVATIESAAITGTADECAEALRDVGEAGAELIIITPLFDHEFHLEKLVADVLPSLT</sequence>
<accession>A0A222VUZ0</accession>
<dbReference type="GO" id="GO:0046306">
    <property type="term" value="P:alkanesulfonate catabolic process"/>
    <property type="evidence" value="ECO:0007669"/>
    <property type="project" value="TreeGrafter"/>
</dbReference>
<dbReference type="Pfam" id="PF00296">
    <property type="entry name" value="Bac_luciferase"/>
    <property type="match status" value="1"/>
</dbReference>